<dbReference type="Gene3D" id="3.30.565.10">
    <property type="entry name" value="Histidine kinase-like ATPase, C-terminal domain"/>
    <property type="match status" value="1"/>
</dbReference>
<evidence type="ECO:0000256" key="1">
    <source>
        <dbReference type="ARBA" id="ARBA00022527"/>
    </source>
</evidence>
<keyword evidence="1" id="KW-0418">Kinase</keyword>
<protein>
    <submittedName>
        <fullName evidence="3">Putative anti-sigma factor</fullName>
    </submittedName>
</protein>
<gene>
    <name evidence="3" type="ordered locus">AMIS_31770</name>
</gene>
<dbReference type="STRING" id="512565.AMIS_31770"/>
<dbReference type="PANTHER" id="PTHR35526:SF3">
    <property type="entry name" value="ANTI-SIGMA-F FACTOR RSBW"/>
    <property type="match status" value="1"/>
</dbReference>
<keyword evidence="4" id="KW-1185">Reference proteome</keyword>
<dbReference type="PANTHER" id="PTHR35526">
    <property type="entry name" value="ANTI-SIGMA-F FACTOR RSBW-RELATED"/>
    <property type="match status" value="1"/>
</dbReference>
<keyword evidence="1" id="KW-0808">Transferase</keyword>
<proteinExistence type="predicted"/>
<dbReference type="PATRIC" id="fig|512565.3.peg.3171"/>
<dbReference type="SUPFAM" id="SSF55874">
    <property type="entry name" value="ATPase domain of HSP90 chaperone/DNA topoisomerase II/histidine kinase"/>
    <property type="match status" value="1"/>
</dbReference>
<feature type="domain" description="Histidine kinase/HSP90-like ATPase" evidence="2">
    <location>
        <begin position="7"/>
        <end position="118"/>
    </location>
</feature>
<dbReference type="EMBL" id="AP012319">
    <property type="protein sequence ID" value="BAL88397.1"/>
    <property type="molecule type" value="Genomic_DNA"/>
</dbReference>
<organism evidence="3 4">
    <name type="scientific">Actinoplanes missouriensis (strain ATCC 14538 / DSM 43046 / CBS 188.64 / JCM 3121 / NBRC 102363 / NCIMB 12654 / NRRL B-3342 / UNCC 431)</name>
    <dbReference type="NCBI Taxonomy" id="512565"/>
    <lineage>
        <taxon>Bacteria</taxon>
        <taxon>Bacillati</taxon>
        <taxon>Actinomycetota</taxon>
        <taxon>Actinomycetes</taxon>
        <taxon>Micromonosporales</taxon>
        <taxon>Micromonosporaceae</taxon>
        <taxon>Actinoplanes</taxon>
    </lineage>
</organism>
<dbReference type="HOGENOM" id="CLU_133205_1_0_11"/>
<evidence type="ECO:0000313" key="4">
    <source>
        <dbReference type="Proteomes" id="UP000007882"/>
    </source>
</evidence>
<dbReference type="InterPro" id="IPR050267">
    <property type="entry name" value="Anti-sigma-factor_SerPK"/>
</dbReference>
<dbReference type="OrthoDB" id="3748385at2"/>
<dbReference type="InterPro" id="IPR003594">
    <property type="entry name" value="HATPase_dom"/>
</dbReference>
<keyword evidence="1" id="KW-0723">Serine/threonine-protein kinase</keyword>
<evidence type="ECO:0000313" key="3">
    <source>
        <dbReference type="EMBL" id="BAL88397.1"/>
    </source>
</evidence>
<dbReference type="AlphaFoldDB" id="I0H5W0"/>
<dbReference type="CDD" id="cd16936">
    <property type="entry name" value="HATPase_RsbW-like"/>
    <property type="match status" value="1"/>
</dbReference>
<name>I0H5W0_ACTM4</name>
<sequence length="124" mass="13231">MSMDYHKPQDLPSVRGYVRDQAQSAGLDESAVEGMAIAVSELVTNTLQHTTGGGQVRVWAENGSVFCEVADGGTPPAFPRAMPAADAERGRGLAIVEMLCDEVTAIAEPGRTVVRMRFATKPRV</sequence>
<dbReference type="Pfam" id="PF13581">
    <property type="entry name" value="HATPase_c_2"/>
    <property type="match status" value="1"/>
</dbReference>
<dbReference type="GO" id="GO:0004674">
    <property type="term" value="F:protein serine/threonine kinase activity"/>
    <property type="evidence" value="ECO:0007669"/>
    <property type="project" value="UniProtKB-KW"/>
</dbReference>
<accession>I0H5W0</accession>
<dbReference type="KEGG" id="ams:AMIS_31770"/>
<reference evidence="3 4" key="1">
    <citation type="submission" date="2012-02" db="EMBL/GenBank/DDBJ databases">
        <title>Complete genome sequence of Actinoplanes missouriensis 431 (= NBRC 102363).</title>
        <authorList>
            <person name="Ohnishi Y."/>
            <person name="Ishikawa J."/>
            <person name="Sekine M."/>
            <person name="Hosoyama A."/>
            <person name="Harada T."/>
            <person name="Narita H."/>
            <person name="Hata T."/>
            <person name="Konno Y."/>
            <person name="Tutikane K."/>
            <person name="Fujita N."/>
            <person name="Horinouchi S."/>
            <person name="Hayakawa M."/>
        </authorList>
    </citation>
    <scope>NUCLEOTIDE SEQUENCE [LARGE SCALE GENOMIC DNA]</scope>
    <source>
        <strain evidence="4">ATCC 14538 / DSM 43046 / CBS 188.64 / JCM 3121 / NBRC 102363 / NCIMB 12654 / NRRL B-3342 / UNCC 431</strain>
    </source>
</reference>
<dbReference type="eggNOG" id="COG2172">
    <property type="taxonomic scope" value="Bacteria"/>
</dbReference>
<dbReference type="Proteomes" id="UP000007882">
    <property type="component" value="Chromosome"/>
</dbReference>
<evidence type="ECO:0000259" key="2">
    <source>
        <dbReference type="Pfam" id="PF13581"/>
    </source>
</evidence>
<dbReference type="InterPro" id="IPR036890">
    <property type="entry name" value="HATPase_C_sf"/>
</dbReference>